<dbReference type="GO" id="GO:0045727">
    <property type="term" value="P:positive regulation of translation"/>
    <property type="evidence" value="ECO:0007669"/>
    <property type="project" value="TreeGrafter"/>
</dbReference>
<name>A0A8D8LZL9_9HEMI</name>
<feature type="compositionally biased region" description="Basic and acidic residues" evidence="5">
    <location>
        <begin position="665"/>
        <end position="683"/>
    </location>
</feature>
<dbReference type="GO" id="GO:0000184">
    <property type="term" value="P:nuclear-transcribed mRNA catabolic process, nonsense-mediated decay"/>
    <property type="evidence" value="ECO:0007669"/>
    <property type="project" value="UniProtKB-KW"/>
</dbReference>
<evidence type="ECO:0000259" key="6">
    <source>
        <dbReference type="Pfam" id="PF03467"/>
    </source>
</evidence>
<feature type="compositionally biased region" description="Basic and acidic residues" evidence="5">
    <location>
        <begin position="600"/>
        <end position="643"/>
    </location>
</feature>
<dbReference type="GO" id="GO:0005730">
    <property type="term" value="C:nucleolus"/>
    <property type="evidence" value="ECO:0007669"/>
    <property type="project" value="TreeGrafter"/>
</dbReference>
<evidence type="ECO:0000256" key="3">
    <source>
        <dbReference type="ARBA" id="ARBA00023161"/>
    </source>
</evidence>
<dbReference type="AlphaFoldDB" id="A0A8D8LZL9"/>
<accession>A0A8D8LZL9</accession>
<dbReference type="InterPro" id="IPR039722">
    <property type="entry name" value="Upf3"/>
</dbReference>
<evidence type="ECO:0000256" key="4">
    <source>
        <dbReference type="ARBA" id="ARBA00023242"/>
    </source>
</evidence>
<feature type="compositionally biased region" description="Polar residues" evidence="5">
    <location>
        <begin position="286"/>
        <end position="302"/>
    </location>
</feature>
<dbReference type="PANTHER" id="PTHR13112:SF0">
    <property type="entry name" value="FI21285P1"/>
    <property type="match status" value="1"/>
</dbReference>
<dbReference type="InterPro" id="IPR005120">
    <property type="entry name" value="UPF3_dom"/>
</dbReference>
<dbReference type="GO" id="GO:0005737">
    <property type="term" value="C:cytoplasm"/>
    <property type="evidence" value="ECO:0007669"/>
    <property type="project" value="TreeGrafter"/>
</dbReference>
<evidence type="ECO:0000313" key="7">
    <source>
        <dbReference type="EMBL" id="CAG6614086.1"/>
    </source>
</evidence>
<dbReference type="EMBL" id="HBUF01029312">
    <property type="protein sequence ID" value="CAG6614086.1"/>
    <property type="molecule type" value="Transcribed_RNA"/>
</dbReference>
<sequence>MTNIEGDKGGSKVDRKKVKEEKQQTKVVVRHLPPSMTLESFLEQVDIPPHDYIAYAPPDKTLLPHCTSQVYINFLDVEDLMIFTQKFDGYVFLDSKGHEYQAIVEFALFQQIAKPKTNNPNKKKNTKCATIEEDPYFVQFKENLMEEREKAGARTFKQHYFETNTENEEKSKITDTPLLQYLRTKTAEKAKSREEKKEERKKRETERKKAREEQAVVRRAQAQAKKSAEQQEQQSNVVYTGGPYGNKRDAFTTRRKQEQDRDRNKPGRDKDTKNSDTSKSKTSSKPSGGTQNEKSAKPQQDSSNKDEKKNAQLKKEDSTTNSTPVQSETTPFQDPAIIEMRMSGNQKPSNRYTRDNRQSYNGAADKRQRNRDEQRNREDGKKSNNADSRQQGDSRQYGESKQHGESKQYGDSKNSRNKDRPNGGEVRKDRGDRDGRNRDRGDRYSRNKQDRPDSDKSKPVDNKTSYDKTSSKTNESKTHETGIKANKSESPKSTSKTSPNKTRRNGENSRYGNEKHDSDNKFHNKTNVDNSNRNNNKVDLNKSTEKTSTSLKNSIDNNKGHEKTQHKSIDSKSNEKSSKDTKTPDKPSSTSRTNATANEKTSHIRTIDKTDAKNSKGDAKDSKGDAKTKSDKDKTSHSDKTDKLSPSNETGARLELSHKVLQRRKSLEGKKKEKYVESGRRNSLDSGEGVNKTSGEDGRDPRTERRIRNKDRPSIAIYRPGMGRFSKQRIGKDKSGGSLDQDSHSHSPSPTNMSKTGS</sequence>
<evidence type="ECO:0000256" key="1">
    <source>
        <dbReference type="ARBA" id="ARBA00004123"/>
    </source>
</evidence>
<comment type="similarity">
    <text evidence="2">Belongs to the RENT3 family.</text>
</comment>
<feature type="compositionally biased region" description="Low complexity" evidence="5">
    <location>
        <begin position="491"/>
        <end position="500"/>
    </location>
</feature>
<feature type="compositionally biased region" description="Polar residues" evidence="5">
    <location>
        <begin position="546"/>
        <end position="557"/>
    </location>
</feature>
<feature type="compositionally biased region" description="Basic and acidic residues" evidence="5">
    <location>
        <begin position="558"/>
        <end position="585"/>
    </location>
</feature>
<keyword evidence="4" id="KW-0539">Nucleus</keyword>
<feature type="region of interest" description="Disordered" evidence="5">
    <location>
        <begin position="1"/>
        <end position="24"/>
    </location>
</feature>
<comment type="subcellular location">
    <subcellularLocation>
        <location evidence="1">Nucleus</location>
    </subcellularLocation>
</comment>
<feature type="compositionally biased region" description="Basic and acidic residues" evidence="5">
    <location>
        <begin position="694"/>
        <end position="713"/>
    </location>
</feature>
<dbReference type="SUPFAM" id="SSF54928">
    <property type="entry name" value="RNA-binding domain, RBD"/>
    <property type="match status" value="1"/>
</dbReference>
<evidence type="ECO:0000256" key="5">
    <source>
        <dbReference type="SAM" id="MobiDB-lite"/>
    </source>
</evidence>
<dbReference type="Pfam" id="PF03467">
    <property type="entry name" value="Smg4_UPF3"/>
    <property type="match status" value="1"/>
</dbReference>
<feature type="compositionally biased region" description="Low complexity" evidence="5">
    <location>
        <begin position="525"/>
        <end position="538"/>
    </location>
</feature>
<dbReference type="InterPro" id="IPR012677">
    <property type="entry name" value="Nucleotide-bd_a/b_plait_sf"/>
</dbReference>
<evidence type="ECO:0000256" key="2">
    <source>
        <dbReference type="ARBA" id="ARBA00005991"/>
    </source>
</evidence>
<feature type="compositionally biased region" description="Basic and acidic residues" evidence="5">
    <location>
        <begin position="504"/>
        <end position="522"/>
    </location>
</feature>
<feature type="compositionally biased region" description="Polar residues" evidence="5">
    <location>
        <begin position="319"/>
        <end position="332"/>
    </location>
</feature>
<feature type="region of interest" description="Disordered" evidence="5">
    <location>
        <begin position="184"/>
        <end position="758"/>
    </location>
</feature>
<dbReference type="GO" id="GO:0003729">
    <property type="term" value="F:mRNA binding"/>
    <property type="evidence" value="ECO:0007669"/>
    <property type="project" value="TreeGrafter"/>
</dbReference>
<feature type="compositionally biased region" description="Basic and acidic residues" evidence="5">
    <location>
        <begin position="303"/>
        <end position="318"/>
    </location>
</feature>
<protein>
    <submittedName>
        <fullName evidence="7">Regulator of nonsense transcripts 3A</fullName>
    </submittedName>
</protein>
<dbReference type="InterPro" id="IPR035979">
    <property type="entry name" value="RBD_domain_sf"/>
</dbReference>
<feature type="domain" description="UPF3" evidence="6">
    <location>
        <begin position="23"/>
        <end position="186"/>
    </location>
</feature>
<feature type="compositionally biased region" description="Basic and acidic residues" evidence="5">
    <location>
        <begin position="185"/>
        <end position="216"/>
    </location>
</feature>
<feature type="compositionally biased region" description="Basic and acidic residues" evidence="5">
    <location>
        <begin position="246"/>
        <end position="279"/>
    </location>
</feature>
<reference evidence="7" key="1">
    <citation type="submission" date="2021-05" db="EMBL/GenBank/DDBJ databases">
        <authorList>
            <person name="Alioto T."/>
            <person name="Alioto T."/>
            <person name="Gomez Garrido J."/>
        </authorList>
    </citation>
    <scope>NUCLEOTIDE SEQUENCE</scope>
</reference>
<organism evidence="7">
    <name type="scientific">Cacopsylla melanoneura</name>
    <dbReference type="NCBI Taxonomy" id="428564"/>
    <lineage>
        <taxon>Eukaryota</taxon>
        <taxon>Metazoa</taxon>
        <taxon>Ecdysozoa</taxon>
        <taxon>Arthropoda</taxon>
        <taxon>Hexapoda</taxon>
        <taxon>Insecta</taxon>
        <taxon>Pterygota</taxon>
        <taxon>Neoptera</taxon>
        <taxon>Paraneoptera</taxon>
        <taxon>Hemiptera</taxon>
        <taxon>Sternorrhyncha</taxon>
        <taxon>Psylloidea</taxon>
        <taxon>Psyllidae</taxon>
        <taxon>Psyllinae</taxon>
        <taxon>Cacopsylla</taxon>
    </lineage>
</organism>
<dbReference type="Gene3D" id="3.30.70.330">
    <property type="match status" value="1"/>
</dbReference>
<dbReference type="PANTHER" id="PTHR13112">
    <property type="entry name" value="UPF3 REGULATOR OF NONSENSE TRANSCRIPTS-LIKE PROTEIN"/>
    <property type="match status" value="1"/>
</dbReference>
<keyword evidence="3" id="KW-0866">Nonsense-mediated mRNA decay</keyword>
<feature type="compositionally biased region" description="Low complexity" evidence="5">
    <location>
        <begin position="217"/>
        <end position="235"/>
    </location>
</feature>
<feature type="compositionally biased region" description="Polar residues" evidence="5">
    <location>
        <begin position="586"/>
        <end position="599"/>
    </location>
</feature>
<feature type="compositionally biased region" description="Basic and acidic residues" evidence="5">
    <location>
        <begin position="364"/>
        <end position="490"/>
    </location>
</feature>
<feature type="compositionally biased region" description="Polar residues" evidence="5">
    <location>
        <begin position="746"/>
        <end position="758"/>
    </location>
</feature>
<proteinExistence type="inferred from homology"/>
<feature type="compositionally biased region" description="Basic and acidic residues" evidence="5">
    <location>
        <begin position="730"/>
        <end position="745"/>
    </location>
</feature>